<feature type="compositionally biased region" description="Low complexity" evidence="1">
    <location>
        <begin position="292"/>
        <end position="307"/>
    </location>
</feature>
<evidence type="ECO:0000313" key="3">
    <source>
        <dbReference type="Proteomes" id="UP000799439"/>
    </source>
</evidence>
<dbReference type="EMBL" id="ML996093">
    <property type="protein sequence ID" value="KAF2148450.1"/>
    <property type="molecule type" value="Genomic_DNA"/>
</dbReference>
<feature type="compositionally biased region" description="Basic and acidic residues" evidence="1">
    <location>
        <begin position="1194"/>
        <end position="1230"/>
    </location>
</feature>
<proteinExistence type="predicted"/>
<feature type="compositionally biased region" description="Low complexity" evidence="1">
    <location>
        <begin position="1422"/>
        <end position="1443"/>
    </location>
</feature>
<feature type="compositionally biased region" description="Basic and acidic residues" evidence="1">
    <location>
        <begin position="246"/>
        <end position="259"/>
    </location>
</feature>
<feature type="compositionally biased region" description="Basic and acidic residues" evidence="1">
    <location>
        <begin position="1473"/>
        <end position="1484"/>
    </location>
</feature>
<feature type="compositionally biased region" description="Basic and acidic residues" evidence="1">
    <location>
        <begin position="806"/>
        <end position="817"/>
    </location>
</feature>
<feature type="region of interest" description="Disordered" evidence="1">
    <location>
        <begin position="1061"/>
        <end position="1357"/>
    </location>
</feature>
<keyword evidence="3" id="KW-1185">Reference proteome</keyword>
<feature type="compositionally biased region" description="Basic and acidic residues" evidence="1">
    <location>
        <begin position="177"/>
        <end position="187"/>
    </location>
</feature>
<gene>
    <name evidence="2" type="ORF">K461DRAFT_297864</name>
</gene>
<reference evidence="2" key="1">
    <citation type="journal article" date="2020" name="Stud. Mycol.">
        <title>101 Dothideomycetes genomes: a test case for predicting lifestyles and emergence of pathogens.</title>
        <authorList>
            <person name="Haridas S."/>
            <person name="Albert R."/>
            <person name="Binder M."/>
            <person name="Bloem J."/>
            <person name="Labutti K."/>
            <person name="Salamov A."/>
            <person name="Andreopoulos B."/>
            <person name="Baker S."/>
            <person name="Barry K."/>
            <person name="Bills G."/>
            <person name="Bluhm B."/>
            <person name="Cannon C."/>
            <person name="Castanera R."/>
            <person name="Culley D."/>
            <person name="Daum C."/>
            <person name="Ezra D."/>
            <person name="Gonzalez J."/>
            <person name="Henrissat B."/>
            <person name="Kuo A."/>
            <person name="Liang C."/>
            <person name="Lipzen A."/>
            <person name="Lutzoni F."/>
            <person name="Magnuson J."/>
            <person name="Mondo S."/>
            <person name="Nolan M."/>
            <person name="Ohm R."/>
            <person name="Pangilinan J."/>
            <person name="Park H.-J."/>
            <person name="Ramirez L."/>
            <person name="Alfaro M."/>
            <person name="Sun H."/>
            <person name="Tritt A."/>
            <person name="Yoshinaga Y."/>
            <person name="Zwiers L.-H."/>
            <person name="Turgeon B."/>
            <person name="Goodwin S."/>
            <person name="Spatafora J."/>
            <person name="Crous P."/>
            <person name="Grigoriev I."/>
        </authorList>
    </citation>
    <scope>NUCLEOTIDE SEQUENCE</scope>
    <source>
        <strain evidence="2">CBS 260.36</strain>
    </source>
</reference>
<feature type="compositionally biased region" description="Polar residues" evidence="1">
    <location>
        <begin position="42"/>
        <end position="52"/>
    </location>
</feature>
<feature type="compositionally biased region" description="Polar residues" evidence="1">
    <location>
        <begin position="587"/>
        <end position="603"/>
    </location>
</feature>
<name>A0A9P4IVC9_9PEZI</name>
<comment type="caution">
    <text evidence="2">The sequence shown here is derived from an EMBL/GenBank/DDBJ whole genome shotgun (WGS) entry which is preliminary data.</text>
</comment>
<feature type="compositionally biased region" description="Low complexity" evidence="1">
    <location>
        <begin position="840"/>
        <end position="851"/>
    </location>
</feature>
<feature type="compositionally biased region" description="Basic and acidic residues" evidence="1">
    <location>
        <begin position="629"/>
        <end position="638"/>
    </location>
</feature>
<feature type="compositionally biased region" description="Basic and acidic residues" evidence="1">
    <location>
        <begin position="526"/>
        <end position="542"/>
    </location>
</feature>
<feature type="compositionally biased region" description="Low complexity" evidence="1">
    <location>
        <begin position="1663"/>
        <end position="1675"/>
    </location>
</feature>
<feature type="compositionally biased region" description="Low complexity" evidence="1">
    <location>
        <begin position="1579"/>
        <end position="1592"/>
    </location>
</feature>
<dbReference type="Proteomes" id="UP000799439">
    <property type="component" value="Unassembled WGS sequence"/>
</dbReference>
<feature type="compositionally biased region" description="Basic and acidic residues" evidence="1">
    <location>
        <begin position="1238"/>
        <end position="1273"/>
    </location>
</feature>
<dbReference type="OrthoDB" id="3942920at2759"/>
<feature type="compositionally biased region" description="Low complexity" evidence="1">
    <location>
        <begin position="510"/>
        <end position="525"/>
    </location>
</feature>
<feature type="compositionally biased region" description="Low complexity" evidence="1">
    <location>
        <begin position="142"/>
        <end position="156"/>
    </location>
</feature>
<feature type="compositionally biased region" description="Basic and acidic residues" evidence="1">
    <location>
        <begin position="1533"/>
        <end position="1542"/>
    </location>
</feature>
<feature type="compositionally biased region" description="Low complexity" evidence="1">
    <location>
        <begin position="1073"/>
        <end position="1101"/>
    </location>
</feature>
<feature type="compositionally biased region" description="Basic and acidic residues" evidence="1">
    <location>
        <begin position="1708"/>
        <end position="1752"/>
    </location>
</feature>
<feature type="compositionally biased region" description="Basic and acidic residues" evidence="1">
    <location>
        <begin position="1623"/>
        <end position="1635"/>
    </location>
</feature>
<protein>
    <submittedName>
        <fullName evidence="2">Uncharacterized protein</fullName>
    </submittedName>
</protein>
<feature type="compositionally biased region" description="Low complexity" evidence="1">
    <location>
        <begin position="1116"/>
        <end position="1130"/>
    </location>
</feature>
<feature type="region of interest" description="Disordered" evidence="1">
    <location>
        <begin position="1373"/>
        <end position="1752"/>
    </location>
</feature>
<feature type="compositionally biased region" description="Polar residues" evidence="1">
    <location>
        <begin position="111"/>
        <end position="136"/>
    </location>
</feature>
<feature type="compositionally biased region" description="Polar residues" evidence="1">
    <location>
        <begin position="1545"/>
        <end position="1563"/>
    </location>
</feature>
<feature type="region of interest" description="Disordered" evidence="1">
    <location>
        <begin position="361"/>
        <end position="612"/>
    </location>
</feature>
<feature type="compositionally biased region" description="Polar residues" evidence="1">
    <location>
        <begin position="852"/>
        <end position="870"/>
    </location>
</feature>
<feature type="compositionally biased region" description="Low complexity" evidence="1">
    <location>
        <begin position="565"/>
        <end position="579"/>
    </location>
</feature>
<feature type="region of interest" description="Disordered" evidence="1">
    <location>
        <begin position="1"/>
        <end position="335"/>
    </location>
</feature>
<feature type="compositionally biased region" description="Basic and acidic residues" evidence="1">
    <location>
        <begin position="1325"/>
        <end position="1347"/>
    </location>
</feature>
<feature type="compositionally biased region" description="Polar residues" evidence="1">
    <location>
        <begin position="918"/>
        <end position="949"/>
    </location>
</feature>
<evidence type="ECO:0000313" key="2">
    <source>
        <dbReference type="EMBL" id="KAF2148450.1"/>
    </source>
</evidence>
<feature type="compositionally biased region" description="Basic and acidic residues" evidence="1">
    <location>
        <begin position="1104"/>
        <end position="1115"/>
    </location>
</feature>
<dbReference type="PANTHER" id="PTHR46563:SF4">
    <property type="entry name" value="ASPARTYL_ASPARAGINYL BETA-HYDROXYLASE ISOFORM X1"/>
    <property type="match status" value="1"/>
</dbReference>
<feature type="compositionally biased region" description="Low complexity" evidence="1">
    <location>
        <begin position="53"/>
        <end position="76"/>
    </location>
</feature>
<feature type="compositionally biased region" description="Polar residues" evidence="1">
    <location>
        <begin position="163"/>
        <end position="175"/>
    </location>
</feature>
<dbReference type="PANTHER" id="PTHR46563">
    <property type="entry name" value="RING-TYPE DOMAIN-CONTAINING PROTEIN"/>
    <property type="match status" value="1"/>
</dbReference>
<feature type="compositionally biased region" description="Low complexity" evidence="1">
    <location>
        <begin position="641"/>
        <end position="681"/>
    </location>
</feature>
<feature type="region of interest" description="Disordered" evidence="1">
    <location>
        <begin position="629"/>
        <end position="785"/>
    </location>
</feature>
<feature type="compositionally biased region" description="Low complexity" evidence="1">
    <location>
        <begin position="749"/>
        <end position="761"/>
    </location>
</feature>
<evidence type="ECO:0000256" key="1">
    <source>
        <dbReference type="SAM" id="MobiDB-lite"/>
    </source>
</evidence>
<feature type="compositionally biased region" description="Basic and acidic residues" evidence="1">
    <location>
        <begin position="688"/>
        <end position="698"/>
    </location>
</feature>
<feature type="compositionally biased region" description="Low complexity" evidence="1">
    <location>
        <begin position="1459"/>
        <end position="1472"/>
    </location>
</feature>
<organism evidence="2 3">
    <name type="scientific">Myriangium duriaei CBS 260.36</name>
    <dbReference type="NCBI Taxonomy" id="1168546"/>
    <lineage>
        <taxon>Eukaryota</taxon>
        <taxon>Fungi</taxon>
        <taxon>Dikarya</taxon>
        <taxon>Ascomycota</taxon>
        <taxon>Pezizomycotina</taxon>
        <taxon>Dothideomycetes</taxon>
        <taxon>Dothideomycetidae</taxon>
        <taxon>Myriangiales</taxon>
        <taxon>Myriangiaceae</taxon>
        <taxon>Myriangium</taxon>
    </lineage>
</organism>
<feature type="compositionally biased region" description="Low complexity" evidence="1">
    <location>
        <begin position="421"/>
        <end position="432"/>
    </location>
</feature>
<feature type="compositionally biased region" description="Polar residues" evidence="1">
    <location>
        <begin position="453"/>
        <end position="501"/>
    </location>
</feature>
<feature type="compositionally biased region" description="Polar residues" evidence="1">
    <location>
        <begin position="730"/>
        <end position="741"/>
    </location>
</feature>
<sequence length="1752" mass="180194">MQKLKAFINPGSDKDDEVMYGDKNTGKLSGEGSHFGGKDKPSSSASENRQAQASDPIAVGAASAAPAAAEADISNATTDPTGAYAQAPLDSHPRGTAQTSGLTADRGALTSDATSSVYSRDATSTPAGQTLQSGDHNTGRDAALGTGAAATAAGIAAHHHNRNTANTAGTDSSVSHDPARNLSREEQEIQNATYTYRSYPLAGTSSQSQSLRHDSMPHMPGRFPSTDGSELQNQGNLTSSTIPEGRAVHDTPSEHHYGRDAALVGGAGAAGAAAHEHHKHRHDGSTPTTGLAHTSTSSQAAPSTASTIPHGSSSTTGPPIGATAPGSAQHVASTNPEHHYGRDAALVGGAGTAAYGLHKEHEHRGTAGNAAPLSGQQVSTDVSTNPSNRGGFFGAPQGTATSSSNQGTYLSYGEPHHGRDAAVIGGTAAAADAGEHAQGHHHHHHKKDDTALPASSTNRTQQPYTGASTSAQQPTGVPSAHQQPLGTSSASASTQAPVSQQNDHHYGRDAALVGGSAAAAGAGAHALDRGQDENTRLGHNRDITSTGKASSQPQTASEAPVGLGTSSSSPSAAHETSQSGPFHIRNPRNSDGTTSETAAPASQQKDHHYGRDAALVGGGAAAIGAGAHALDRHERDKAQPTGTGALSTGTATSQPQSATGTSSAYGTSASSGTASHPATASNQPSGTQRDDKDHHYGRDAALVGGGAAAAGAGERALHHHHDQDRAQGTHALSSAGEQSSEGPLPIRNSTQSETTSSTSGTAQPGSYASQSTSQQPSARTGEKDHHYGRDAALLGGGAVAAGAGERALHHHEQDRASATHAAPSTGQQMSGGPLPIRNPTGSETASGTSSAFPQMSSDVTSSGIQQPSSHATERDHHYGRDAALVGGGAAAAGAGERALHHRHGQGLQQSEGPLPVRNQAQSETTSGPPSSYPQTGSHAASGVAQQPSTYAGDRDHHYGRDAALLGGGAAAAGVGEHAFRHHEQGQQSSEGPLPLRNQPQAGTTSGTSSAYPQTGSQTVQAPSTHTGDKDHHYGRDAALVGGGAAATGAGAYALDHRSKDSTLARDTPAHAAQSSQVPSSSQVPPIGAAASPTTAQQTSPTGSHLEKDASHKGRDAAIVGGTAVAGGAAAHEFSKKEQEKLEKQQTKEAERQQKEAEKQQREAQKQQEKEAARAEKERKKNAEKEAAAAAAAAEAEKKKHEKDAKKEEKKHQKEVEKQEHEAQKKHEKEVAAAAAAAEAEKKKQEHARQKEEEKHQKQVEKEQKVDKKHHEQEVAAAAAAAEAERKHHEEENRKAEQERQKLQKQQQDVEPEEKGKKRRSIFGFLHRDKEDRSPSPARRATEEEKNGKLHKKEVGTAAGVGAAGLGAYELDKEHKKHEATRDANTAGVSPVDQGTTATHGATAPATAGTVGTATGPTGTGVAGRDATTGATTSPTTGIATGQTATEPTHEHEHSKAPYAAGAAGAAALGGAAYEHHKHGERDEQPLASRAQQPTSTTQQPIQGSQVPTEGASHSKAPYVAGAAGAAGLGGAAYEHHKHEERAAQPTGTQAEGPLSSTQKSGQAGQVPADRDSHNKAPLAAGAAGTAAAGGVAAHEHNKKNVSDAADDEKDEKSKKRRSFLGFLHRDKSKDRDSRKSSRSPRRSDVAAAAPATVAEEETRHHPTTTTGDHAAAADYANKDKTVTPPHDATGSNGQGNTGGVGRHHSKLHKEPPKKIREELEQKAEEIRRQSYEEHGGRHMGIDGEIGHHDQQA</sequence>
<feature type="compositionally biased region" description="Polar residues" evidence="1">
    <location>
        <begin position="997"/>
        <end position="1025"/>
    </location>
</feature>
<feature type="compositionally biased region" description="Basic and acidic residues" evidence="1">
    <location>
        <begin position="1026"/>
        <end position="1035"/>
    </location>
</feature>
<feature type="region of interest" description="Disordered" evidence="1">
    <location>
        <begin position="979"/>
        <end position="1036"/>
    </location>
</feature>
<feature type="compositionally biased region" description="Polar residues" evidence="1">
    <location>
        <begin position="762"/>
        <end position="778"/>
    </location>
</feature>
<feature type="compositionally biased region" description="Low complexity" evidence="1">
    <location>
        <begin position="1491"/>
        <end position="1505"/>
    </location>
</feature>
<feature type="compositionally biased region" description="Polar residues" evidence="1">
    <location>
        <begin position="226"/>
        <end position="242"/>
    </location>
</feature>
<feature type="compositionally biased region" description="Basic and acidic residues" evidence="1">
    <location>
        <begin position="1132"/>
        <end position="1186"/>
    </location>
</feature>
<feature type="compositionally biased region" description="Polar residues" evidence="1">
    <location>
        <begin position="543"/>
        <end position="557"/>
    </location>
</feature>
<feature type="compositionally biased region" description="Polar residues" evidence="1">
    <location>
        <begin position="374"/>
        <end position="388"/>
    </location>
</feature>
<feature type="compositionally biased region" description="Low complexity" evidence="1">
    <location>
        <begin position="1394"/>
        <end position="1416"/>
    </location>
</feature>
<feature type="compositionally biased region" description="Polar residues" evidence="1">
    <location>
        <begin position="398"/>
        <end position="409"/>
    </location>
</feature>
<accession>A0A9P4IVC9</accession>
<feature type="region of interest" description="Disordered" evidence="1">
    <location>
        <begin position="888"/>
        <end position="961"/>
    </location>
</feature>
<feature type="compositionally biased region" description="Basic and acidic residues" evidence="1">
    <location>
        <begin position="1282"/>
        <end position="1301"/>
    </location>
</feature>
<feature type="region of interest" description="Disordered" evidence="1">
    <location>
        <begin position="803"/>
        <end position="875"/>
    </location>
</feature>